<dbReference type="InterPro" id="IPR050553">
    <property type="entry name" value="Thioredoxin_ResA/DsbE_sf"/>
</dbReference>
<dbReference type="EMBL" id="JAYKBW010000020">
    <property type="protein sequence ID" value="MEB3076414.1"/>
    <property type="molecule type" value="Genomic_DNA"/>
</dbReference>
<dbReference type="InterPro" id="IPR036249">
    <property type="entry name" value="Thioredoxin-like_sf"/>
</dbReference>
<dbReference type="Gene3D" id="3.40.30.10">
    <property type="entry name" value="Glutaredoxin"/>
    <property type="match status" value="1"/>
</dbReference>
<sequence length="363" mass="41397">MRTLFLYLCLLYTTVALSQNFTLTGRVSSPYEGKVYLWYGDKVDSTTVSNKEFYFSGQVPYPIKASLSVSRKFKDTGFFVLEPGDLSTDIAVENRHQVYLKSLNGSPSLNEVKDFLVFRHKNASLSNIADLLTTRLEKIIKREPKSQFAGILLADLMTDRVLPYQYAQKLYNLLDKRTQDKEDVQKIETLLSAMSKTQVGSQLPDMEFDTEKGREKLSVAKKKLTLVLFTSSDCIPCVETTRQFAELYKNYHRSHDFTIYAVYLDNERNTWLDHIHREGFRFPTLIAPKKFKDETLQSLGIIDIPSNFLIDENGKILAVNISPKGVHRGLDPEAAAYVPVPKKERKGAKKGIPAKTTTNKKRK</sequence>
<reference evidence="4 5" key="1">
    <citation type="submission" date="2023-12" db="EMBL/GenBank/DDBJ databases">
        <title>Genomic sequences of Capnocytophaga and Parvimonas strains.</title>
        <authorList>
            <person name="Watt R.M."/>
            <person name="Wang M."/>
            <person name="Yang T."/>
            <person name="Tong W.M."/>
        </authorList>
    </citation>
    <scope>NUCLEOTIDE SEQUENCE [LARGE SCALE GENOMIC DNA]</scope>
    <source>
        <strain evidence="4 5">CCUG 13096</strain>
    </source>
</reference>
<dbReference type="InterPro" id="IPR013740">
    <property type="entry name" value="Redoxin"/>
</dbReference>
<dbReference type="InterPro" id="IPR025380">
    <property type="entry name" value="DUF4369"/>
</dbReference>
<feature type="signal peptide" evidence="2">
    <location>
        <begin position="1"/>
        <end position="18"/>
    </location>
</feature>
<protein>
    <submittedName>
        <fullName evidence="4">TlpA disulfide reductase family protein</fullName>
    </submittedName>
</protein>
<proteinExistence type="predicted"/>
<feature type="region of interest" description="Disordered" evidence="1">
    <location>
        <begin position="337"/>
        <end position="363"/>
    </location>
</feature>
<evidence type="ECO:0000256" key="1">
    <source>
        <dbReference type="SAM" id="MobiDB-lite"/>
    </source>
</evidence>
<dbReference type="PANTHER" id="PTHR42852:SF13">
    <property type="entry name" value="PROTEIN DIPZ"/>
    <property type="match status" value="1"/>
</dbReference>
<dbReference type="InterPro" id="IPR013766">
    <property type="entry name" value="Thioredoxin_domain"/>
</dbReference>
<accession>A0ABU5ZBR6</accession>
<dbReference type="SUPFAM" id="SSF52833">
    <property type="entry name" value="Thioredoxin-like"/>
    <property type="match status" value="1"/>
</dbReference>
<evidence type="ECO:0000256" key="2">
    <source>
        <dbReference type="SAM" id="SignalP"/>
    </source>
</evidence>
<comment type="caution">
    <text evidence="4">The sequence shown here is derived from an EMBL/GenBank/DDBJ whole genome shotgun (WGS) entry which is preliminary data.</text>
</comment>
<dbReference type="Proteomes" id="UP001311730">
    <property type="component" value="Unassembled WGS sequence"/>
</dbReference>
<dbReference type="RefSeq" id="WP_323984388.1">
    <property type="nucleotide sequence ID" value="NZ_JAYKBW010000020.1"/>
</dbReference>
<name>A0ABU5ZBR6_9FLAO</name>
<evidence type="ECO:0000313" key="4">
    <source>
        <dbReference type="EMBL" id="MEB3076414.1"/>
    </source>
</evidence>
<dbReference type="Pfam" id="PF14289">
    <property type="entry name" value="DUF4369"/>
    <property type="match status" value="1"/>
</dbReference>
<dbReference type="CDD" id="cd02966">
    <property type="entry name" value="TlpA_like_family"/>
    <property type="match status" value="1"/>
</dbReference>
<dbReference type="PROSITE" id="PS51352">
    <property type="entry name" value="THIOREDOXIN_2"/>
    <property type="match status" value="1"/>
</dbReference>
<gene>
    <name evidence="4" type="ORF">VJJ08_14100</name>
</gene>
<dbReference type="PANTHER" id="PTHR42852">
    <property type="entry name" value="THIOL:DISULFIDE INTERCHANGE PROTEIN DSBE"/>
    <property type="match status" value="1"/>
</dbReference>
<keyword evidence="5" id="KW-1185">Reference proteome</keyword>
<feature type="domain" description="Thioredoxin" evidence="3">
    <location>
        <begin position="197"/>
        <end position="346"/>
    </location>
</feature>
<feature type="chain" id="PRO_5046354859" evidence="2">
    <location>
        <begin position="19"/>
        <end position="363"/>
    </location>
</feature>
<keyword evidence="2" id="KW-0732">Signal</keyword>
<evidence type="ECO:0000259" key="3">
    <source>
        <dbReference type="PROSITE" id="PS51352"/>
    </source>
</evidence>
<dbReference type="Pfam" id="PF08534">
    <property type="entry name" value="Redoxin"/>
    <property type="match status" value="1"/>
</dbReference>
<organism evidence="4 5">
    <name type="scientific">Capnocytophaga gingivalis</name>
    <dbReference type="NCBI Taxonomy" id="1017"/>
    <lineage>
        <taxon>Bacteria</taxon>
        <taxon>Pseudomonadati</taxon>
        <taxon>Bacteroidota</taxon>
        <taxon>Flavobacteriia</taxon>
        <taxon>Flavobacteriales</taxon>
        <taxon>Flavobacteriaceae</taxon>
        <taxon>Capnocytophaga</taxon>
    </lineage>
</organism>
<evidence type="ECO:0000313" key="5">
    <source>
        <dbReference type="Proteomes" id="UP001311730"/>
    </source>
</evidence>